<reference evidence="1" key="1">
    <citation type="submission" date="2019-10" db="EMBL/GenBank/DDBJ databases">
        <authorList>
            <consortium name="DOE Joint Genome Institute"/>
            <person name="Kuo A."/>
            <person name="Miyauchi S."/>
            <person name="Kiss E."/>
            <person name="Drula E."/>
            <person name="Kohler A."/>
            <person name="Sanchez-Garcia M."/>
            <person name="Andreopoulos B."/>
            <person name="Barry K.W."/>
            <person name="Bonito G."/>
            <person name="Buee M."/>
            <person name="Carver A."/>
            <person name="Chen C."/>
            <person name="Cichocki N."/>
            <person name="Clum A."/>
            <person name="Culley D."/>
            <person name="Crous P.W."/>
            <person name="Fauchery L."/>
            <person name="Girlanda M."/>
            <person name="Hayes R."/>
            <person name="Keri Z."/>
            <person name="LaButti K."/>
            <person name="Lipzen A."/>
            <person name="Lombard V."/>
            <person name="Magnuson J."/>
            <person name="Maillard F."/>
            <person name="Morin E."/>
            <person name="Murat C."/>
            <person name="Nolan M."/>
            <person name="Ohm R."/>
            <person name="Pangilinan J."/>
            <person name="Pereira M."/>
            <person name="Perotto S."/>
            <person name="Peter M."/>
            <person name="Riley R."/>
            <person name="Sitrit Y."/>
            <person name="Stielow B."/>
            <person name="Szollosi G."/>
            <person name="Zifcakova L."/>
            <person name="Stursova M."/>
            <person name="Spatafora J.W."/>
            <person name="Tedersoo L."/>
            <person name="Vaario L.-M."/>
            <person name="Yamada A."/>
            <person name="Yan M."/>
            <person name="Wang P."/>
            <person name="Xu J."/>
            <person name="Bruns T."/>
            <person name="Baldrian P."/>
            <person name="Vilgalys R."/>
            <person name="Henrissat B."/>
            <person name="Grigoriev I.V."/>
            <person name="Hibbett D."/>
            <person name="Nagy L.G."/>
            <person name="Martin F.M."/>
        </authorList>
    </citation>
    <scope>NUCLEOTIDE SEQUENCE</scope>
    <source>
        <strain evidence="1">BED1</strain>
    </source>
</reference>
<evidence type="ECO:0000313" key="2">
    <source>
        <dbReference type="Proteomes" id="UP001194468"/>
    </source>
</evidence>
<dbReference type="GO" id="GO:0008757">
    <property type="term" value="F:S-adenosylmethionine-dependent methyltransferase activity"/>
    <property type="evidence" value="ECO:0007669"/>
    <property type="project" value="UniProtKB-ARBA"/>
</dbReference>
<name>A0AAD4C3W8_BOLED</name>
<organism evidence="1 2">
    <name type="scientific">Boletus edulis BED1</name>
    <dbReference type="NCBI Taxonomy" id="1328754"/>
    <lineage>
        <taxon>Eukaryota</taxon>
        <taxon>Fungi</taxon>
        <taxon>Dikarya</taxon>
        <taxon>Basidiomycota</taxon>
        <taxon>Agaricomycotina</taxon>
        <taxon>Agaricomycetes</taxon>
        <taxon>Agaricomycetidae</taxon>
        <taxon>Boletales</taxon>
        <taxon>Boletineae</taxon>
        <taxon>Boletaceae</taxon>
        <taxon>Boletoideae</taxon>
        <taxon>Boletus</taxon>
    </lineage>
</organism>
<dbReference type="PANTHER" id="PTHR14614:SF162">
    <property type="entry name" value="EXPRESSED PROTEIN"/>
    <property type="match status" value="1"/>
</dbReference>
<dbReference type="PANTHER" id="PTHR14614">
    <property type="entry name" value="HEPATOCELLULAR CARCINOMA-ASSOCIATED ANTIGEN"/>
    <property type="match status" value="1"/>
</dbReference>
<proteinExistence type="predicted"/>
<accession>A0AAD4C3W8</accession>
<dbReference type="InterPro" id="IPR019410">
    <property type="entry name" value="Methyltransf_16"/>
</dbReference>
<protein>
    <submittedName>
        <fullName evidence="1">Uncharacterized protein</fullName>
    </submittedName>
</protein>
<dbReference type="Gene3D" id="3.40.50.150">
    <property type="entry name" value="Vaccinia Virus protein VP39"/>
    <property type="match status" value="1"/>
</dbReference>
<gene>
    <name evidence="1" type="ORF">L210DRAFT_3389642</name>
</gene>
<evidence type="ECO:0000313" key="1">
    <source>
        <dbReference type="EMBL" id="KAF8447607.1"/>
    </source>
</evidence>
<comment type="caution">
    <text evidence="1">The sequence shown here is derived from an EMBL/GenBank/DDBJ whole genome shotgun (WGS) entry which is preliminary data.</text>
</comment>
<dbReference type="Pfam" id="PF10294">
    <property type="entry name" value="Methyltransf_16"/>
    <property type="match status" value="1"/>
</dbReference>
<reference evidence="1" key="2">
    <citation type="journal article" date="2020" name="Nat. Commun.">
        <title>Large-scale genome sequencing of mycorrhizal fungi provides insights into the early evolution of symbiotic traits.</title>
        <authorList>
            <person name="Miyauchi S."/>
            <person name="Kiss E."/>
            <person name="Kuo A."/>
            <person name="Drula E."/>
            <person name="Kohler A."/>
            <person name="Sanchez-Garcia M."/>
            <person name="Morin E."/>
            <person name="Andreopoulos B."/>
            <person name="Barry K.W."/>
            <person name="Bonito G."/>
            <person name="Buee M."/>
            <person name="Carver A."/>
            <person name="Chen C."/>
            <person name="Cichocki N."/>
            <person name="Clum A."/>
            <person name="Culley D."/>
            <person name="Crous P.W."/>
            <person name="Fauchery L."/>
            <person name="Girlanda M."/>
            <person name="Hayes R.D."/>
            <person name="Keri Z."/>
            <person name="LaButti K."/>
            <person name="Lipzen A."/>
            <person name="Lombard V."/>
            <person name="Magnuson J."/>
            <person name="Maillard F."/>
            <person name="Murat C."/>
            <person name="Nolan M."/>
            <person name="Ohm R.A."/>
            <person name="Pangilinan J."/>
            <person name="Pereira M.F."/>
            <person name="Perotto S."/>
            <person name="Peter M."/>
            <person name="Pfister S."/>
            <person name="Riley R."/>
            <person name="Sitrit Y."/>
            <person name="Stielow J.B."/>
            <person name="Szollosi G."/>
            <person name="Zifcakova L."/>
            <person name="Stursova M."/>
            <person name="Spatafora J.W."/>
            <person name="Tedersoo L."/>
            <person name="Vaario L.M."/>
            <person name="Yamada A."/>
            <person name="Yan M."/>
            <person name="Wang P."/>
            <person name="Xu J."/>
            <person name="Bruns T."/>
            <person name="Baldrian P."/>
            <person name="Vilgalys R."/>
            <person name="Dunand C."/>
            <person name="Henrissat B."/>
            <person name="Grigoriev I.V."/>
            <person name="Hibbett D."/>
            <person name="Nagy L.G."/>
            <person name="Martin F.M."/>
        </authorList>
    </citation>
    <scope>NUCLEOTIDE SEQUENCE</scope>
    <source>
        <strain evidence="1">BED1</strain>
    </source>
</reference>
<keyword evidence="2" id="KW-1185">Reference proteome</keyword>
<dbReference type="Proteomes" id="UP001194468">
    <property type="component" value="Unassembled WGS sequence"/>
</dbReference>
<dbReference type="GO" id="GO:0005634">
    <property type="term" value="C:nucleus"/>
    <property type="evidence" value="ECO:0007669"/>
    <property type="project" value="TreeGrafter"/>
</dbReference>
<dbReference type="GO" id="GO:0005737">
    <property type="term" value="C:cytoplasm"/>
    <property type="evidence" value="ECO:0007669"/>
    <property type="project" value="TreeGrafter"/>
</dbReference>
<dbReference type="EMBL" id="WHUW01000004">
    <property type="protein sequence ID" value="KAF8447607.1"/>
    <property type="molecule type" value="Genomic_DNA"/>
</dbReference>
<dbReference type="SUPFAM" id="SSF53335">
    <property type="entry name" value="S-adenosyl-L-methionine-dependent methyltransferases"/>
    <property type="match status" value="1"/>
</dbReference>
<dbReference type="AlphaFoldDB" id="A0AAD4C3W8"/>
<dbReference type="InterPro" id="IPR029063">
    <property type="entry name" value="SAM-dependent_MTases_sf"/>
</dbReference>
<sequence>MAQPAHHTKHLPSLTYPILTHTLHLVQSDDGRSNGTALWLGAQILSLYLTYNLKQPLPQRRRPRAVELGSGIGLTALVLSALGYDVLATDTRHVCNSVLRHNVAMNLPHLPATAGSIQVRELDWNVDSDRWLWNNPMRVTPNGDECGTNAQDLLAPPFDLIIASDTLYDVSLVQPFFRTVRALAASSQPKPLFLLALERRDPQLIDEALACAPMPLAQVPIKKVRRALERAGIRWETSDWEGVEIWKGYRSPEDVAVLQPI</sequence>